<dbReference type="Proteomes" id="UP000604046">
    <property type="component" value="Unassembled WGS sequence"/>
</dbReference>
<accession>A0A812JY21</accession>
<name>A0A812JY21_9DINO</name>
<feature type="compositionally biased region" description="Basic and acidic residues" evidence="1">
    <location>
        <begin position="308"/>
        <end position="335"/>
    </location>
</feature>
<feature type="compositionally biased region" description="Low complexity" evidence="1">
    <location>
        <begin position="204"/>
        <end position="219"/>
    </location>
</feature>
<reference evidence="2" key="1">
    <citation type="submission" date="2021-02" db="EMBL/GenBank/DDBJ databases">
        <authorList>
            <person name="Dougan E. K."/>
            <person name="Rhodes N."/>
            <person name="Thang M."/>
            <person name="Chan C."/>
        </authorList>
    </citation>
    <scope>NUCLEOTIDE SEQUENCE</scope>
</reference>
<evidence type="ECO:0000256" key="1">
    <source>
        <dbReference type="SAM" id="MobiDB-lite"/>
    </source>
</evidence>
<dbReference type="AlphaFoldDB" id="A0A812JY21"/>
<gene>
    <name evidence="2" type="ORF">SNAT2548_LOCUS7827</name>
</gene>
<organism evidence="2 3">
    <name type="scientific">Symbiodinium natans</name>
    <dbReference type="NCBI Taxonomy" id="878477"/>
    <lineage>
        <taxon>Eukaryota</taxon>
        <taxon>Sar</taxon>
        <taxon>Alveolata</taxon>
        <taxon>Dinophyceae</taxon>
        <taxon>Suessiales</taxon>
        <taxon>Symbiodiniaceae</taxon>
        <taxon>Symbiodinium</taxon>
    </lineage>
</organism>
<feature type="region of interest" description="Disordered" evidence="1">
    <location>
        <begin position="199"/>
        <end position="223"/>
    </location>
</feature>
<feature type="compositionally biased region" description="Acidic residues" evidence="1">
    <location>
        <begin position="1"/>
        <end position="11"/>
    </location>
</feature>
<sequence length="435" mass="49299">MEESDASDEGFDLFAFIDEANQEGQEKKKRKAEGKQRRKSSCNKMLKEEEPKEGLASTLPATSATSNVGMKADSGPKEKEVPPPPAPAWPRGAVRLRACSTQRPRTSPRQPKGLLDNLPKECPVCQKRIKQPEWWQKNKKGVKGGPGAWIARCEMARGSRRSYHTFYTLNKGEKWQFTTKIYSVQLNPAETPRKITSNAPQQEATGASPATSPPAAAASKPKIRNLLRLRTPLQKGRWKTLPRLCQVGGCGHPVLEPVRWEKKGMLLARCARQREVRGRKKPSQHTFYSKDGKTWDFTTSLHKLFPSRKEKDKLEDEKVKQEVKKDERQDDKRAAADPPVQASRPAQTFDHLGSEDLCDHATRFIVTYFAEKQFKPVVRWVMQCIAERSDGSSVVIRQRARRFFSMLKTDATKLVEVLELQDRSSAMDFVKKVMG</sequence>
<feature type="region of interest" description="Disordered" evidence="1">
    <location>
        <begin position="308"/>
        <end position="346"/>
    </location>
</feature>
<dbReference type="OrthoDB" id="424360at2759"/>
<evidence type="ECO:0000313" key="3">
    <source>
        <dbReference type="Proteomes" id="UP000604046"/>
    </source>
</evidence>
<feature type="region of interest" description="Disordered" evidence="1">
    <location>
        <begin position="1"/>
        <end position="93"/>
    </location>
</feature>
<protein>
    <submittedName>
        <fullName evidence="2">Uncharacterized protein</fullName>
    </submittedName>
</protein>
<proteinExistence type="predicted"/>
<keyword evidence="3" id="KW-1185">Reference proteome</keyword>
<feature type="compositionally biased region" description="Polar residues" evidence="1">
    <location>
        <begin position="59"/>
        <end position="68"/>
    </location>
</feature>
<feature type="compositionally biased region" description="Basic residues" evidence="1">
    <location>
        <begin position="27"/>
        <end position="41"/>
    </location>
</feature>
<comment type="caution">
    <text evidence="2">The sequence shown here is derived from an EMBL/GenBank/DDBJ whole genome shotgun (WGS) entry which is preliminary data.</text>
</comment>
<dbReference type="EMBL" id="CAJNDS010000557">
    <property type="protein sequence ID" value="CAE7218086.1"/>
    <property type="molecule type" value="Genomic_DNA"/>
</dbReference>
<evidence type="ECO:0000313" key="2">
    <source>
        <dbReference type="EMBL" id="CAE7218086.1"/>
    </source>
</evidence>